<comment type="caution">
    <text evidence="4">Lacks conserved residue(s) required for the propagation of feature annotation.</text>
</comment>
<dbReference type="PANTHER" id="PTHR14226:SF57">
    <property type="entry name" value="BLR7027 PROTEIN"/>
    <property type="match status" value="1"/>
</dbReference>
<dbReference type="Proteomes" id="UP000186218">
    <property type="component" value="Unassembled WGS sequence"/>
</dbReference>
<dbReference type="PROSITE" id="PS51635">
    <property type="entry name" value="PNPLA"/>
    <property type="match status" value="1"/>
</dbReference>
<dbReference type="AlphaFoldDB" id="A0A1N7DG31"/>
<proteinExistence type="predicted"/>
<organism evidence="6 7">
    <name type="scientific">Williamsia sterculiae</name>
    <dbReference type="NCBI Taxonomy" id="1344003"/>
    <lineage>
        <taxon>Bacteria</taxon>
        <taxon>Bacillati</taxon>
        <taxon>Actinomycetota</taxon>
        <taxon>Actinomycetes</taxon>
        <taxon>Mycobacteriales</taxon>
        <taxon>Nocardiaceae</taxon>
        <taxon>Williamsia</taxon>
    </lineage>
</organism>
<dbReference type="GO" id="GO:0016787">
    <property type="term" value="F:hydrolase activity"/>
    <property type="evidence" value="ECO:0007669"/>
    <property type="project" value="UniProtKB-UniRule"/>
</dbReference>
<sequence>MTTRALVLGGGGITGTAWQAGMLCGLAKRGVDLTEADLIVGTSAGSVTGALLRSGIGVEELYDMQQRPPLDTMDVHMSLLTTLRLAVELLRSGRDEELRGRRLGRWALDRAVHPDVPTAQARFAAMRARRVPDFWPDGALHVAAVDAQSGALRVFTRDDGVPLHRAVAASCAIPGAYTPVEIDGHRYVDGGARSSANADLARGHDRVVVLAPIDAPIPFSQTIVRQLRRIGATTDSMATPDRASRRAIGRDYLDHSRRGAAATAGVRQADADAERFASMWN</sequence>
<dbReference type="InterPro" id="IPR016035">
    <property type="entry name" value="Acyl_Trfase/lysoPLipase"/>
</dbReference>
<dbReference type="RefSeq" id="WP_076476527.1">
    <property type="nucleotide sequence ID" value="NZ_FTNT01000002.1"/>
</dbReference>
<gene>
    <name evidence="6" type="ORF">SAMN05445060_0612</name>
</gene>
<accession>A0A1N7DG31</accession>
<feature type="short sequence motif" description="DGA/G" evidence="4">
    <location>
        <begin position="189"/>
        <end position="191"/>
    </location>
</feature>
<evidence type="ECO:0000313" key="6">
    <source>
        <dbReference type="EMBL" id="SIR74849.1"/>
    </source>
</evidence>
<dbReference type="SUPFAM" id="SSF52151">
    <property type="entry name" value="FabD/lysophospholipase-like"/>
    <property type="match status" value="1"/>
</dbReference>
<dbReference type="EMBL" id="FTNT01000002">
    <property type="protein sequence ID" value="SIR74849.1"/>
    <property type="molecule type" value="Genomic_DNA"/>
</dbReference>
<feature type="active site" description="Nucleophile" evidence="4">
    <location>
        <position position="43"/>
    </location>
</feature>
<dbReference type="STRING" id="1344003.SAMN05445060_0612"/>
<feature type="domain" description="PNPLA" evidence="5">
    <location>
        <begin position="7"/>
        <end position="202"/>
    </location>
</feature>
<evidence type="ECO:0000313" key="7">
    <source>
        <dbReference type="Proteomes" id="UP000186218"/>
    </source>
</evidence>
<dbReference type="GO" id="GO:0016042">
    <property type="term" value="P:lipid catabolic process"/>
    <property type="evidence" value="ECO:0007669"/>
    <property type="project" value="UniProtKB-UniRule"/>
</dbReference>
<evidence type="ECO:0000256" key="3">
    <source>
        <dbReference type="ARBA" id="ARBA00023098"/>
    </source>
</evidence>
<keyword evidence="1 4" id="KW-0378">Hydrolase</keyword>
<evidence type="ECO:0000256" key="4">
    <source>
        <dbReference type="PROSITE-ProRule" id="PRU01161"/>
    </source>
</evidence>
<dbReference type="InterPro" id="IPR050301">
    <property type="entry name" value="NTE"/>
</dbReference>
<feature type="short sequence motif" description="GXSXG" evidence="4">
    <location>
        <begin position="41"/>
        <end position="45"/>
    </location>
</feature>
<dbReference type="InterPro" id="IPR002641">
    <property type="entry name" value="PNPLA_dom"/>
</dbReference>
<dbReference type="PANTHER" id="PTHR14226">
    <property type="entry name" value="NEUROPATHY TARGET ESTERASE/SWISS CHEESE D.MELANOGASTER"/>
    <property type="match status" value="1"/>
</dbReference>
<evidence type="ECO:0000256" key="1">
    <source>
        <dbReference type="ARBA" id="ARBA00022801"/>
    </source>
</evidence>
<dbReference type="OrthoDB" id="2339873at2"/>
<feature type="active site" description="Proton acceptor" evidence="4">
    <location>
        <position position="189"/>
    </location>
</feature>
<reference evidence="6 7" key="1">
    <citation type="submission" date="2017-01" db="EMBL/GenBank/DDBJ databases">
        <authorList>
            <person name="Mah S.A."/>
            <person name="Swanson W.J."/>
            <person name="Moy G.W."/>
            <person name="Vacquier V.D."/>
        </authorList>
    </citation>
    <scope>NUCLEOTIDE SEQUENCE [LARGE SCALE GENOMIC DNA]</scope>
    <source>
        <strain evidence="6 7">CPCC 203464</strain>
    </source>
</reference>
<evidence type="ECO:0000256" key="2">
    <source>
        <dbReference type="ARBA" id="ARBA00022963"/>
    </source>
</evidence>
<name>A0A1N7DG31_9NOCA</name>
<dbReference type="Gene3D" id="3.40.1090.10">
    <property type="entry name" value="Cytosolic phospholipase A2 catalytic domain"/>
    <property type="match status" value="2"/>
</dbReference>
<evidence type="ECO:0000259" key="5">
    <source>
        <dbReference type="PROSITE" id="PS51635"/>
    </source>
</evidence>
<keyword evidence="7" id="KW-1185">Reference proteome</keyword>
<protein>
    <submittedName>
        <fullName evidence="6">NTE family protein</fullName>
    </submittedName>
</protein>
<keyword evidence="2 4" id="KW-0442">Lipid degradation</keyword>
<keyword evidence="3 4" id="KW-0443">Lipid metabolism</keyword>
<dbReference type="Pfam" id="PF01734">
    <property type="entry name" value="Patatin"/>
    <property type="match status" value="1"/>
</dbReference>